<feature type="binding site" evidence="7">
    <location>
        <position position="50"/>
    </location>
    <ligand>
        <name>Fe cation</name>
        <dbReference type="ChEBI" id="CHEBI:24875"/>
        <label>1</label>
    </ligand>
</feature>
<dbReference type="GO" id="GO:0006879">
    <property type="term" value="P:intracellular iron ion homeostasis"/>
    <property type="evidence" value="ECO:0007669"/>
    <property type="project" value="UniProtKB-KW"/>
</dbReference>
<dbReference type="Gene3D" id="1.20.1260.10">
    <property type="match status" value="1"/>
</dbReference>
<dbReference type="InterPro" id="IPR012347">
    <property type="entry name" value="Ferritin-like"/>
</dbReference>
<comment type="function">
    <text evidence="8">Iron-storage protein.</text>
</comment>
<dbReference type="PROSITE" id="PS50905">
    <property type="entry name" value="FERRITIN_LIKE"/>
    <property type="match status" value="1"/>
</dbReference>
<evidence type="ECO:0000256" key="2">
    <source>
        <dbReference type="ARBA" id="ARBA00022434"/>
    </source>
</evidence>
<evidence type="ECO:0000313" key="10">
    <source>
        <dbReference type="EMBL" id="GAP42066.1"/>
    </source>
</evidence>
<dbReference type="SUPFAM" id="SSF47240">
    <property type="entry name" value="Ferritin-like"/>
    <property type="match status" value="1"/>
</dbReference>
<feature type="domain" description="Ferritin-like diiron" evidence="9">
    <location>
        <begin position="1"/>
        <end position="145"/>
    </location>
</feature>
<feature type="binding site" evidence="7">
    <location>
        <position position="127"/>
    </location>
    <ligand>
        <name>Fe cation</name>
        <dbReference type="ChEBI" id="CHEBI:24875"/>
        <label>1</label>
    </ligand>
</feature>
<dbReference type="CDD" id="cd01055">
    <property type="entry name" value="Nonheme_Ferritin"/>
    <property type="match status" value="1"/>
</dbReference>
<gene>
    <name evidence="10" type="ORF">TBC1_11194</name>
</gene>
<evidence type="ECO:0000256" key="1">
    <source>
        <dbReference type="ARBA" id="ARBA00006950"/>
    </source>
</evidence>
<keyword evidence="11" id="KW-1185">Reference proteome</keyword>
<evidence type="ECO:0000256" key="4">
    <source>
        <dbReference type="ARBA" id="ARBA00023002"/>
    </source>
</evidence>
<dbReference type="EMBL" id="DF968182">
    <property type="protein sequence ID" value="GAP42066.1"/>
    <property type="molecule type" value="Genomic_DNA"/>
</dbReference>
<keyword evidence="3 7" id="KW-0479">Metal-binding</keyword>
<feature type="binding site" evidence="7">
    <location>
        <position position="17"/>
    </location>
    <ligand>
        <name>Fe cation</name>
        <dbReference type="ChEBI" id="CHEBI:24875"/>
        <label>1</label>
    </ligand>
</feature>
<name>A0A0S7BV91_9BACT</name>
<dbReference type="GO" id="GO:0006826">
    <property type="term" value="P:iron ion transport"/>
    <property type="evidence" value="ECO:0007669"/>
    <property type="project" value="InterPro"/>
</dbReference>
<dbReference type="OrthoDB" id="9801481at2"/>
<evidence type="ECO:0000256" key="7">
    <source>
        <dbReference type="PIRSR" id="PIRSR601519-1"/>
    </source>
</evidence>
<comment type="catalytic activity">
    <reaction evidence="8">
        <text>4 Fe(2+) + O2 + 6 H2O = 4 iron(III) oxide-hydroxide + 12 H(+)</text>
        <dbReference type="Rhea" id="RHEA:11972"/>
        <dbReference type="ChEBI" id="CHEBI:15377"/>
        <dbReference type="ChEBI" id="CHEBI:15378"/>
        <dbReference type="ChEBI" id="CHEBI:15379"/>
        <dbReference type="ChEBI" id="CHEBI:29033"/>
        <dbReference type="ChEBI" id="CHEBI:78619"/>
        <dbReference type="EC" id="1.16.3.2"/>
    </reaction>
</comment>
<keyword evidence="8" id="KW-0963">Cytoplasm</keyword>
<dbReference type="GO" id="GO:0016491">
    <property type="term" value="F:oxidoreductase activity"/>
    <property type="evidence" value="ECO:0007669"/>
    <property type="project" value="UniProtKB-KW"/>
</dbReference>
<keyword evidence="4" id="KW-0560">Oxidoreductase</keyword>
<dbReference type="InterPro" id="IPR041719">
    <property type="entry name" value="Ferritin_prok"/>
</dbReference>
<evidence type="ECO:0000256" key="6">
    <source>
        <dbReference type="ARBA" id="ARBA00054546"/>
    </source>
</evidence>
<dbReference type="PANTHER" id="PTHR11431">
    <property type="entry name" value="FERRITIN"/>
    <property type="match status" value="1"/>
</dbReference>
<comment type="subcellular location">
    <subcellularLocation>
        <location evidence="8">Cytoplasm</location>
    </subcellularLocation>
</comment>
<evidence type="ECO:0000256" key="8">
    <source>
        <dbReference type="RuleBase" id="RU361145"/>
    </source>
</evidence>
<dbReference type="GO" id="GO:0005737">
    <property type="term" value="C:cytoplasm"/>
    <property type="evidence" value="ECO:0007669"/>
    <property type="project" value="UniProtKB-SubCell"/>
</dbReference>
<evidence type="ECO:0000256" key="5">
    <source>
        <dbReference type="ARBA" id="ARBA00023004"/>
    </source>
</evidence>
<feature type="binding site" evidence="7">
    <location>
        <position position="53"/>
    </location>
    <ligand>
        <name>Fe cation</name>
        <dbReference type="ChEBI" id="CHEBI:24875"/>
        <label>1</label>
    </ligand>
</feature>
<dbReference type="InterPro" id="IPR008331">
    <property type="entry name" value="Ferritin_DPS_dom"/>
</dbReference>
<dbReference type="EC" id="1.16.3.2" evidence="8"/>
<dbReference type="RefSeq" id="WP_062037211.1">
    <property type="nucleotide sequence ID" value="NZ_DF968182.1"/>
</dbReference>
<evidence type="ECO:0000256" key="3">
    <source>
        <dbReference type="ARBA" id="ARBA00022723"/>
    </source>
</evidence>
<evidence type="ECO:0000259" key="9">
    <source>
        <dbReference type="PROSITE" id="PS50905"/>
    </source>
</evidence>
<comment type="function">
    <text evidence="6">May alleviate iron toxicity in the presence of oxygen.</text>
</comment>
<dbReference type="GO" id="GO:0008199">
    <property type="term" value="F:ferric iron binding"/>
    <property type="evidence" value="ECO:0007669"/>
    <property type="project" value="InterPro"/>
</dbReference>
<dbReference type="Pfam" id="PF00210">
    <property type="entry name" value="Ferritin"/>
    <property type="match status" value="1"/>
</dbReference>
<dbReference type="STRING" id="1678841.TBC1_11194"/>
<evidence type="ECO:0000313" key="11">
    <source>
        <dbReference type="Proteomes" id="UP000053091"/>
    </source>
</evidence>
<comment type="similarity">
    <text evidence="1 8">Belongs to the ferritin family. Prokaryotic subfamily.</text>
</comment>
<keyword evidence="5 7" id="KW-0408">Iron</keyword>
<dbReference type="AlphaFoldDB" id="A0A0S7BV91"/>
<dbReference type="GO" id="GO:0042802">
    <property type="term" value="F:identical protein binding"/>
    <property type="evidence" value="ECO:0007669"/>
    <property type="project" value="UniProtKB-ARBA"/>
</dbReference>
<protein>
    <recommendedName>
        <fullName evidence="8">Ferritin</fullName>
        <ecNumber evidence="8">1.16.3.2</ecNumber>
    </recommendedName>
</protein>
<dbReference type="InterPro" id="IPR001519">
    <property type="entry name" value="Ferritin"/>
</dbReference>
<dbReference type="InterPro" id="IPR009040">
    <property type="entry name" value="Ferritin-like_diiron"/>
</dbReference>
<dbReference type="FunFam" id="1.20.1260.10:FF:000001">
    <property type="entry name" value="Non-heme ferritin"/>
    <property type="match status" value="1"/>
</dbReference>
<feature type="binding site" evidence="7">
    <location>
        <position position="94"/>
    </location>
    <ligand>
        <name>Fe cation</name>
        <dbReference type="ChEBI" id="CHEBI:24875"/>
        <label>1</label>
    </ligand>
</feature>
<reference evidence="10" key="1">
    <citation type="journal article" date="2015" name="Genome Announc.">
        <title>Draft Genome Sequence of Bacteroidales Strain TBC1, a Novel Isolate from a Methanogenic Wastewater Treatment System.</title>
        <authorList>
            <person name="Tourlousse D.M."/>
            <person name="Matsuura N."/>
            <person name="Sun L."/>
            <person name="Toyonaga M."/>
            <person name="Kuroda K."/>
            <person name="Ohashi A."/>
            <person name="Cruz R."/>
            <person name="Yamaguchi T."/>
            <person name="Sekiguchi Y."/>
        </authorList>
    </citation>
    <scope>NUCLEOTIDE SEQUENCE [LARGE SCALE GENOMIC DNA]</scope>
    <source>
        <strain evidence="10">TBC1</strain>
    </source>
</reference>
<organism evidence="10">
    <name type="scientific">Lentimicrobium saccharophilum</name>
    <dbReference type="NCBI Taxonomy" id="1678841"/>
    <lineage>
        <taxon>Bacteria</taxon>
        <taxon>Pseudomonadati</taxon>
        <taxon>Bacteroidota</taxon>
        <taxon>Bacteroidia</taxon>
        <taxon>Bacteroidales</taxon>
        <taxon>Lentimicrobiaceae</taxon>
        <taxon>Lentimicrobium</taxon>
    </lineage>
</organism>
<accession>A0A0S7BV91</accession>
<keyword evidence="2 8" id="KW-0409">Iron storage</keyword>
<proteinExistence type="inferred from homology"/>
<dbReference type="GO" id="GO:0008198">
    <property type="term" value="F:ferrous iron binding"/>
    <property type="evidence" value="ECO:0007669"/>
    <property type="project" value="TreeGrafter"/>
</dbReference>
<dbReference type="InterPro" id="IPR009078">
    <property type="entry name" value="Ferritin-like_SF"/>
</dbReference>
<dbReference type="PANTHER" id="PTHR11431:SF127">
    <property type="entry name" value="BACTERIAL NON-HEME FERRITIN"/>
    <property type="match status" value="1"/>
</dbReference>
<dbReference type="Proteomes" id="UP000053091">
    <property type="component" value="Unassembled WGS sequence"/>
</dbReference>
<sequence>MISKKVEDAINVQIMNEEHSSRIYMAMASWCETSGFRGAADWLYKQSDEERMHMLKFIKYLNDRGGNAILSPLGAPAPKYKNLLDVFEQVLKHEEFITAEINKLYEISLKEKDYTTGNFLQWYINEQIEEESTAHGILDKMKLVGSDKAGMFHIDKDLEMQAAAKVIDPME</sequence>